<accession>A0ABU1TP85</accession>
<dbReference type="EMBL" id="JAVDVI010000006">
    <property type="protein sequence ID" value="MDR6967770.1"/>
    <property type="molecule type" value="Genomic_DNA"/>
</dbReference>
<dbReference type="Proteomes" id="UP001255185">
    <property type="component" value="Unassembled WGS sequence"/>
</dbReference>
<comment type="caution">
    <text evidence="1">The sequence shown here is derived from an EMBL/GenBank/DDBJ whole genome shotgun (WGS) entry which is preliminary data.</text>
</comment>
<dbReference type="RefSeq" id="WP_310026055.1">
    <property type="nucleotide sequence ID" value="NZ_JAVDVI010000006.1"/>
</dbReference>
<protein>
    <recommendedName>
        <fullName evidence="3">Outer membrane protein beta-barrel domain-containing protein</fullName>
    </recommendedName>
</protein>
<organism evidence="1 2">
    <name type="scientific">Flavobacterium arsenatis</name>
    <dbReference type="NCBI Taxonomy" id="1484332"/>
    <lineage>
        <taxon>Bacteria</taxon>
        <taxon>Pseudomonadati</taxon>
        <taxon>Bacteroidota</taxon>
        <taxon>Flavobacteriia</taxon>
        <taxon>Flavobacteriales</taxon>
        <taxon>Flavobacteriaceae</taxon>
        <taxon>Flavobacterium</taxon>
    </lineage>
</organism>
<evidence type="ECO:0000313" key="2">
    <source>
        <dbReference type="Proteomes" id="UP001255185"/>
    </source>
</evidence>
<proteinExistence type="predicted"/>
<evidence type="ECO:0008006" key="3">
    <source>
        <dbReference type="Google" id="ProtNLM"/>
    </source>
</evidence>
<reference evidence="1 2" key="1">
    <citation type="submission" date="2023-07" db="EMBL/GenBank/DDBJ databases">
        <title>Sorghum-associated microbial communities from plants grown in Nebraska, USA.</title>
        <authorList>
            <person name="Schachtman D."/>
        </authorList>
    </citation>
    <scope>NUCLEOTIDE SEQUENCE [LARGE SCALE GENOMIC DNA]</scope>
    <source>
        <strain evidence="1 2">3773</strain>
    </source>
</reference>
<sequence>MVNENLKINTVNKYQYFTIPLLLKYNFGKSKSFFSNAGVFFGPRGKDKKTTKITNTTTGYSYEVQSNGNYNFPLEGSISGPDYGFSLGVGKVFKLSSELNLSIELRNNLGLANLVEGINVEEFRGNIKSNTIMLLTEISFDL</sequence>
<gene>
    <name evidence="1" type="ORF">J2X31_001782</name>
</gene>
<evidence type="ECO:0000313" key="1">
    <source>
        <dbReference type="EMBL" id="MDR6967770.1"/>
    </source>
</evidence>
<keyword evidence="2" id="KW-1185">Reference proteome</keyword>
<name>A0ABU1TP85_9FLAO</name>